<reference evidence="2 3" key="1">
    <citation type="journal article" date="2009" name="Nature">
        <title>Evolution of pathogenicity and sexual reproduction in eight Candida genomes.</title>
        <authorList>
            <person name="Butler G."/>
            <person name="Rasmussen M.D."/>
            <person name="Lin M.F."/>
            <person name="Santos M.A."/>
            <person name="Sakthikumar S."/>
            <person name="Munro C.A."/>
            <person name="Rheinbay E."/>
            <person name="Grabherr M."/>
            <person name="Forche A."/>
            <person name="Reedy J.L."/>
            <person name="Agrafioti I."/>
            <person name="Arnaud M.B."/>
            <person name="Bates S."/>
            <person name="Brown A.J."/>
            <person name="Brunke S."/>
            <person name="Costanzo M.C."/>
            <person name="Fitzpatrick D.A."/>
            <person name="de Groot P.W."/>
            <person name="Harris D."/>
            <person name="Hoyer L.L."/>
            <person name="Hube B."/>
            <person name="Klis F.M."/>
            <person name="Kodira C."/>
            <person name="Lennard N."/>
            <person name="Logue M.E."/>
            <person name="Martin R."/>
            <person name="Neiman A.M."/>
            <person name="Nikolaou E."/>
            <person name="Quail M.A."/>
            <person name="Quinn J."/>
            <person name="Santos M.C."/>
            <person name="Schmitzberger F.F."/>
            <person name="Sherlock G."/>
            <person name="Shah P."/>
            <person name="Silverstein K.A."/>
            <person name="Skrzypek M.S."/>
            <person name="Soll D."/>
            <person name="Staggs R."/>
            <person name="Stansfield I."/>
            <person name="Stumpf M.P."/>
            <person name="Sudbery P.E."/>
            <person name="Srikantha T."/>
            <person name="Zeng Q."/>
            <person name="Berman J."/>
            <person name="Berriman M."/>
            <person name="Heitman J."/>
            <person name="Gow N.A."/>
            <person name="Lorenz M.C."/>
            <person name="Birren B.W."/>
            <person name="Kellis M."/>
            <person name="Cuomo C.A."/>
        </authorList>
    </citation>
    <scope>NUCLEOTIDE SEQUENCE [LARGE SCALE GENOMIC DNA]</scope>
    <source>
        <strain evidence="3">ATCC MYA-3404 / T1</strain>
    </source>
</reference>
<dbReference type="VEuPathDB" id="FungiDB:CTRG_03038"/>
<sequence length="340" mass="39019">MTAESLERIESLQNLLDSTLETFDSAKKLLDINEQLLKSVNSSENAPSSSELQQVKKNFILDSFKINKAQKELKDWENDCRNRVIDTETVEYNETLGKISSINLKIGQESYTYEALSGSIALPKFIISRRTLETLNDESLLKIAQAGRDQLPRHVQLSDLFSLDSSSALPTPDFKRISQLINIEYRMRLEKRLKLELLTLIKQKLDNENRSWTKNLSYLNNFINKSVPEAIAEVEKIKSEENDTKLKKEQLESDESSDEEEVEIQEVEREEEEGEQEEVIHGHNIEIEEENVDDDDDDDDDDGLAKGSDVEDLVVSQVESHENEPVEEVDDDDDDMLIDH</sequence>
<accession>C5MAE6</accession>
<dbReference type="RefSeq" id="XP_002548741.1">
    <property type="nucleotide sequence ID" value="XM_002548695.1"/>
</dbReference>
<name>C5MAE6_CANTT</name>
<dbReference type="EMBL" id="GG692398">
    <property type="protein sequence ID" value="EER32613.1"/>
    <property type="molecule type" value="Genomic_DNA"/>
</dbReference>
<evidence type="ECO:0000313" key="3">
    <source>
        <dbReference type="Proteomes" id="UP000002037"/>
    </source>
</evidence>
<dbReference type="GO" id="GO:0000166">
    <property type="term" value="F:nucleotide binding"/>
    <property type="evidence" value="ECO:0007669"/>
    <property type="project" value="InterPro"/>
</dbReference>
<dbReference type="eggNOG" id="ENOG502T49U">
    <property type="taxonomic scope" value="Eukaryota"/>
</dbReference>
<gene>
    <name evidence="2" type="ORF">CTRG_03038</name>
</gene>
<organism evidence="2 3">
    <name type="scientific">Candida tropicalis (strain ATCC MYA-3404 / T1)</name>
    <name type="common">Yeast</name>
    <dbReference type="NCBI Taxonomy" id="294747"/>
    <lineage>
        <taxon>Eukaryota</taxon>
        <taxon>Fungi</taxon>
        <taxon>Dikarya</taxon>
        <taxon>Ascomycota</taxon>
        <taxon>Saccharomycotina</taxon>
        <taxon>Pichiomycetes</taxon>
        <taxon>Debaryomycetaceae</taxon>
        <taxon>Candida/Lodderomyces clade</taxon>
        <taxon>Candida</taxon>
    </lineage>
</organism>
<evidence type="ECO:0000313" key="2">
    <source>
        <dbReference type="EMBL" id="EER32613.1"/>
    </source>
</evidence>
<dbReference type="InterPro" id="IPR010997">
    <property type="entry name" value="HRDC-like_sf"/>
</dbReference>
<dbReference type="HOGENOM" id="CLU_060786_0_0_1"/>
<keyword evidence="3" id="KW-1185">Reference proteome</keyword>
<feature type="compositionally biased region" description="Acidic residues" evidence="1">
    <location>
        <begin position="287"/>
        <end position="302"/>
    </location>
</feature>
<feature type="compositionally biased region" description="Acidic residues" evidence="1">
    <location>
        <begin position="325"/>
        <end position="340"/>
    </location>
</feature>
<feature type="compositionally biased region" description="Basic and acidic residues" evidence="1">
    <location>
        <begin position="242"/>
        <end position="251"/>
    </location>
</feature>
<feature type="region of interest" description="Disordered" evidence="1">
    <location>
        <begin position="242"/>
        <end position="340"/>
    </location>
</feature>
<dbReference type="KEGG" id="ctp:CTRG_03038"/>
<protein>
    <submittedName>
        <fullName evidence="2">Uncharacterized protein</fullName>
    </submittedName>
</protein>
<dbReference type="AlphaFoldDB" id="C5MAE6"/>
<feature type="compositionally biased region" description="Acidic residues" evidence="1">
    <location>
        <begin position="252"/>
        <end position="277"/>
    </location>
</feature>
<evidence type="ECO:0000256" key="1">
    <source>
        <dbReference type="SAM" id="MobiDB-lite"/>
    </source>
</evidence>
<proteinExistence type="predicted"/>
<dbReference type="SUPFAM" id="SSF47819">
    <property type="entry name" value="HRDC-like"/>
    <property type="match status" value="1"/>
</dbReference>
<dbReference type="Proteomes" id="UP000002037">
    <property type="component" value="Unassembled WGS sequence"/>
</dbReference>
<dbReference type="OrthoDB" id="4094291at2759"/>
<dbReference type="GeneID" id="8298524"/>